<comment type="caution">
    <text evidence="6">The sequence shown here is derived from an EMBL/GenBank/DDBJ whole genome shotgun (WGS) entry which is preliminary data.</text>
</comment>
<dbReference type="AlphaFoldDB" id="A0A0P6X1V4"/>
<accession>A0A0P6X1V4</accession>
<dbReference type="OrthoDB" id="5290098at2"/>
<dbReference type="CDD" id="cd07209">
    <property type="entry name" value="Pat_hypo_Ecoli_Z1214_like"/>
    <property type="match status" value="1"/>
</dbReference>
<evidence type="ECO:0000256" key="4">
    <source>
        <dbReference type="PROSITE-ProRule" id="PRU01161"/>
    </source>
</evidence>
<feature type="short sequence motif" description="DGA/G" evidence="4">
    <location>
        <begin position="175"/>
        <end position="177"/>
    </location>
</feature>
<name>A0A0P6X1V4_9CHLR</name>
<keyword evidence="1 4" id="KW-0378">Hydrolase</keyword>
<sequence length="307" mass="34374">MKNGWNSKLAFVLSGGGSRGALQVGALRALIEAGYHPELVTGTSIGAANAAFLAVHGYTLAGIEKLEKIWMSTIDHNLLPSNLWWQTMRILFKHPDGYSVNKIREFAIQSGLTPDLRFCDLDTVYLYPVATDLNASEQIIFGLNPQDSVLDSILASMTLPPWMVPFEKDGRYLMDGGAVSTLPIEAALRQGATEIIALDLFNPREEDDTTSQGIRPFLWKLDRTVENRQIEMELKLAEARGVDVKHISLISDPPVPMWDFRQSIELMEQGYRITQEAMKTWQPVEQPAWWSPTRIKSMMAGLVNILD</sequence>
<feature type="short sequence motif" description="GXGXXG" evidence="4">
    <location>
        <begin position="15"/>
        <end position="20"/>
    </location>
</feature>
<dbReference type="Proteomes" id="UP000050430">
    <property type="component" value="Unassembled WGS sequence"/>
</dbReference>
<dbReference type="Pfam" id="PF01734">
    <property type="entry name" value="Patatin"/>
    <property type="match status" value="1"/>
</dbReference>
<feature type="domain" description="PNPLA" evidence="5">
    <location>
        <begin position="11"/>
        <end position="188"/>
    </location>
</feature>
<gene>
    <name evidence="6" type="ORF">ADM99_03330</name>
</gene>
<keyword evidence="2 4" id="KW-0442">Lipid degradation</keyword>
<dbReference type="InterPro" id="IPR002641">
    <property type="entry name" value="PNPLA_dom"/>
</dbReference>
<feature type="active site" description="Proton acceptor" evidence="4">
    <location>
        <position position="175"/>
    </location>
</feature>
<proteinExistence type="predicted"/>
<dbReference type="EMBL" id="LGCK01000006">
    <property type="protein sequence ID" value="KPL73269.1"/>
    <property type="molecule type" value="Genomic_DNA"/>
</dbReference>
<dbReference type="PANTHER" id="PTHR14226:SF29">
    <property type="entry name" value="NEUROPATHY TARGET ESTERASE SWS"/>
    <property type="match status" value="1"/>
</dbReference>
<protein>
    <recommendedName>
        <fullName evidence="5">PNPLA domain-containing protein</fullName>
    </recommendedName>
</protein>
<dbReference type="PANTHER" id="PTHR14226">
    <property type="entry name" value="NEUROPATHY TARGET ESTERASE/SWISS CHEESE D.MELANOGASTER"/>
    <property type="match status" value="1"/>
</dbReference>
<dbReference type="GO" id="GO:0016042">
    <property type="term" value="P:lipid catabolic process"/>
    <property type="evidence" value="ECO:0007669"/>
    <property type="project" value="UniProtKB-UniRule"/>
</dbReference>
<feature type="short sequence motif" description="GXSXG" evidence="4">
    <location>
        <begin position="42"/>
        <end position="46"/>
    </location>
</feature>
<evidence type="ECO:0000259" key="5">
    <source>
        <dbReference type="PROSITE" id="PS51635"/>
    </source>
</evidence>
<organism evidence="6 7">
    <name type="scientific">Leptolinea tardivitalis</name>
    <dbReference type="NCBI Taxonomy" id="229920"/>
    <lineage>
        <taxon>Bacteria</taxon>
        <taxon>Bacillati</taxon>
        <taxon>Chloroflexota</taxon>
        <taxon>Anaerolineae</taxon>
        <taxon>Anaerolineales</taxon>
        <taxon>Anaerolineaceae</taxon>
        <taxon>Leptolinea</taxon>
    </lineage>
</organism>
<dbReference type="GO" id="GO:0016787">
    <property type="term" value="F:hydrolase activity"/>
    <property type="evidence" value="ECO:0007669"/>
    <property type="project" value="UniProtKB-UniRule"/>
</dbReference>
<keyword evidence="3 4" id="KW-0443">Lipid metabolism</keyword>
<dbReference type="Gene3D" id="3.40.1090.10">
    <property type="entry name" value="Cytosolic phospholipase A2 catalytic domain"/>
    <property type="match status" value="2"/>
</dbReference>
<dbReference type="SUPFAM" id="SSF52151">
    <property type="entry name" value="FabD/lysophospholipase-like"/>
    <property type="match status" value="1"/>
</dbReference>
<evidence type="ECO:0000256" key="1">
    <source>
        <dbReference type="ARBA" id="ARBA00022801"/>
    </source>
</evidence>
<dbReference type="RefSeq" id="WP_062421674.1">
    <property type="nucleotide sequence ID" value="NZ_BBYA01000009.1"/>
</dbReference>
<dbReference type="PROSITE" id="PS51635">
    <property type="entry name" value="PNPLA"/>
    <property type="match status" value="1"/>
</dbReference>
<evidence type="ECO:0000256" key="3">
    <source>
        <dbReference type="ARBA" id="ARBA00023098"/>
    </source>
</evidence>
<feature type="active site" description="Nucleophile" evidence="4">
    <location>
        <position position="44"/>
    </location>
</feature>
<evidence type="ECO:0000313" key="7">
    <source>
        <dbReference type="Proteomes" id="UP000050430"/>
    </source>
</evidence>
<evidence type="ECO:0000256" key="2">
    <source>
        <dbReference type="ARBA" id="ARBA00022963"/>
    </source>
</evidence>
<dbReference type="InterPro" id="IPR016035">
    <property type="entry name" value="Acyl_Trfase/lysoPLipase"/>
</dbReference>
<dbReference type="InterPro" id="IPR050301">
    <property type="entry name" value="NTE"/>
</dbReference>
<reference evidence="6 7" key="1">
    <citation type="submission" date="2015-07" db="EMBL/GenBank/DDBJ databases">
        <title>Genome sequence of Leptolinea tardivitalis DSM 16556.</title>
        <authorList>
            <person name="Hemp J."/>
            <person name="Ward L.M."/>
            <person name="Pace L.A."/>
            <person name="Fischer W.W."/>
        </authorList>
    </citation>
    <scope>NUCLEOTIDE SEQUENCE [LARGE SCALE GENOMIC DNA]</scope>
    <source>
        <strain evidence="6 7">YMTK-2</strain>
    </source>
</reference>
<evidence type="ECO:0000313" key="6">
    <source>
        <dbReference type="EMBL" id="KPL73269.1"/>
    </source>
</evidence>
<dbReference type="STRING" id="229920.ADM99_03330"/>
<keyword evidence="7" id="KW-1185">Reference proteome</keyword>